<dbReference type="RefSeq" id="WP_039644108.1">
    <property type="nucleotide sequence ID" value="NZ_JXBL01000001.1"/>
</dbReference>
<protein>
    <recommendedName>
        <fullName evidence="3">DUF4124 domain-containing protein</fullName>
    </recommendedName>
</protein>
<feature type="region of interest" description="Disordered" evidence="1">
    <location>
        <begin position="54"/>
        <end position="79"/>
    </location>
</feature>
<evidence type="ECO:0000259" key="3">
    <source>
        <dbReference type="Pfam" id="PF13511"/>
    </source>
</evidence>
<feature type="signal peptide" evidence="2">
    <location>
        <begin position="1"/>
        <end position="22"/>
    </location>
</feature>
<reference evidence="4 5" key="1">
    <citation type="submission" date="2015-01" db="EMBL/GenBank/DDBJ databases">
        <title>Genome sequence of the anaerobic bacterium Geobacter soli GSS01, a dissimilatory Fe(III) reducer from soil.</title>
        <authorList>
            <person name="Yang G."/>
            <person name="Zhou S."/>
        </authorList>
    </citation>
    <scope>NUCLEOTIDE SEQUENCE [LARGE SCALE GENOMIC DNA]</scope>
    <source>
        <strain evidence="4 5">GSS01</strain>
    </source>
</reference>
<accession>A0A0C1TRU1</accession>
<comment type="caution">
    <text evidence="4">The sequence shown here is derived from an EMBL/GenBank/DDBJ whole genome shotgun (WGS) entry which is preliminary data.</text>
</comment>
<dbReference type="Proteomes" id="UP000031433">
    <property type="component" value="Unassembled WGS sequence"/>
</dbReference>
<keyword evidence="5" id="KW-1185">Reference proteome</keyword>
<proteinExistence type="predicted"/>
<dbReference type="InterPro" id="IPR025392">
    <property type="entry name" value="DUF4124"/>
</dbReference>
<dbReference type="AlphaFoldDB" id="A0A0C1TRU1"/>
<evidence type="ECO:0000313" key="5">
    <source>
        <dbReference type="Proteomes" id="UP000031433"/>
    </source>
</evidence>
<evidence type="ECO:0000313" key="4">
    <source>
        <dbReference type="EMBL" id="KIE41973.1"/>
    </source>
</evidence>
<dbReference type="EMBL" id="JXBL01000001">
    <property type="protein sequence ID" value="KIE41973.1"/>
    <property type="molecule type" value="Genomic_DNA"/>
</dbReference>
<gene>
    <name evidence="4" type="ORF">SE37_04680</name>
</gene>
<name>A0A0C1TRU1_9BACT</name>
<evidence type="ECO:0000256" key="1">
    <source>
        <dbReference type="SAM" id="MobiDB-lite"/>
    </source>
</evidence>
<feature type="chain" id="PRO_5002153177" description="DUF4124 domain-containing protein" evidence="2">
    <location>
        <begin position="23"/>
        <end position="215"/>
    </location>
</feature>
<keyword evidence="2" id="KW-0732">Signal</keyword>
<evidence type="ECO:0000256" key="2">
    <source>
        <dbReference type="SAM" id="SignalP"/>
    </source>
</evidence>
<organism evidence="4 5">
    <name type="scientific">Geobacter soli</name>
    <dbReference type="NCBI Taxonomy" id="1510391"/>
    <lineage>
        <taxon>Bacteria</taxon>
        <taxon>Pseudomonadati</taxon>
        <taxon>Thermodesulfobacteriota</taxon>
        <taxon>Desulfuromonadia</taxon>
        <taxon>Geobacterales</taxon>
        <taxon>Geobacteraceae</taxon>
        <taxon>Geobacter</taxon>
    </lineage>
</organism>
<sequence>MIRTCTGLAVIAVLSLPGAASAETYQWTDDAGVVHFTDNLERIPPKYLKRVKELPSVRGETPSSPAMEPPAAPAEVKPAPTPQPPLLYGGLDEQGWRSRFSSLREELDVIEKSLPKKREELNQLHRRWVISMGRNPSQGELKDFAEKQAEGSATVEDNPYVNKSALSTPGRHREAYYAKLQEVRREEARGEEIKKQLEDLELEASRAGVPFEWRR</sequence>
<dbReference type="Pfam" id="PF13511">
    <property type="entry name" value="DUF4124"/>
    <property type="match status" value="1"/>
</dbReference>
<feature type="domain" description="DUF4124" evidence="3">
    <location>
        <begin position="12"/>
        <end position="66"/>
    </location>
</feature>